<comment type="caution">
    <text evidence="6">The sequence shown here is derived from an EMBL/GenBank/DDBJ whole genome shotgun (WGS) entry which is preliminary data.</text>
</comment>
<keyword evidence="3" id="KW-0804">Transcription</keyword>
<dbReference type="GO" id="GO:0046983">
    <property type="term" value="F:protein dimerization activity"/>
    <property type="evidence" value="ECO:0007669"/>
    <property type="project" value="InterPro"/>
</dbReference>
<keyword evidence="7" id="KW-1185">Reference proteome</keyword>
<evidence type="ECO:0000313" key="7">
    <source>
        <dbReference type="Proteomes" id="UP001415857"/>
    </source>
</evidence>
<dbReference type="CDD" id="cd18917">
    <property type="entry name" value="bHLH_AtSAC51_like"/>
    <property type="match status" value="1"/>
</dbReference>
<dbReference type="GO" id="GO:0005634">
    <property type="term" value="C:nucleus"/>
    <property type="evidence" value="ECO:0007669"/>
    <property type="project" value="UniProtKB-SubCell"/>
</dbReference>
<protein>
    <recommendedName>
        <fullName evidence="5">BHLH domain-containing protein</fullName>
    </recommendedName>
</protein>
<sequence>MVKANDSWLYHQHSAWQPPNLNYMGAPLQPRQEEGLPACMNPHASMFSANIALPRLATSGLPGLTIGQTNQVNGLFQCLPSHFQTLLPTPNPSLKGKQSAFPDRLCGKATPNSISGSMQKRFLIFDQSQNETRLIFSSVYPSAQHPTFLPTKPVCANDLHQEEHAAEVDQVYLTKPILHDESDENHINGEGSEMHEDTEEINALLYSDADDDDDYYGEDDEEISTGHSPIAIKGSYEEQDLVEVITEEVASSDGPTKRQKLLDGGYNKSSLLDTASSVKPNASCKFEDVAESNCAQGRIKGDEKGSISSNKWSRKDRILETLKILESIVPGANGKDPLLVLDEAISYLKSLRLKAKTLGVDYH</sequence>
<feature type="domain" description="BHLH" evidence="5">
    <location>
        <begin position="302"/>
        <end position="351"/>
    </location>
</feature>
<dbReference type="Proteomes" id="UP001415857">
    <property type="component" value="Unassembled WGS sequence"/>
</dbReference>
<evidence type="ECO:0000313" key="6">
    <source>
        <dbReference type="EMBL" id="KAK9266166.1"/>
    </source>
</evidence>
<dbReference type="Pfam" id="PF23173">
    <property type="entry name" value="bHLH_SAC51"/>
    <property type="match status" value="1"/>
</dbReference>
<comment type="subcellular location">
    <subcellularLocation>
        <location evidence="1">Nucleus</location>
    </subcellularLocation>
</comment>
<accession>A0AAP0N6G2</accession>
<dbReference type="InterPro" id="IPR037546">
    <property type="entry name" value="SAC51-like"/>
</dbReference>
<gene>
    <name evidence="6" type="ORF">L1049_000013</name>
</gene>
<keyword evidence="4" id="KW-0539">Nucleus</keyword>
<dbReference type="AlphaFoldDB" id="A0AAP0N6G2"/>
<dbReference type="EMBL" id="JBBPBK010000215">
    <property type="protein sequence ID" value="KAK9266166.1"/>
    <property type="molecule type" value="Genomic_DNA"/>
</dbReference>
<evidence type="ECO:0000256" key="4">
    <source>
        <dbReference type="ARBA" id="ARBA00023242"/>
    </source>
</evidence>
<evidence type="ECO:0000256" key="2">
    <source>
        <dbReference type="ARBA" id="ARBA00023015"/>
    </source>
</evidence>
<dbReference type="InterPro" id="IPR011598">
    <property type="entry name" value="bHLH_dom"/>
</dbReference>
<evidence type="ECO:0000256" key="1">
    <source>
        <dbReference type="ARBA" id="ARBA00004123"/>
    </source>
</evidence>
<name>A0AAP0N6G2_LIQFO</name>
<evidence type="ECO:0000256" key="3">
    <source>
        <dbReference type="ARBA" id="ARBA00023163"/>
    </source>
</evidence>
<dbReference type="PANTHER" id="PTHR36066">
    <property type="entry name" value="TRANSCRIPTION FACTOR BHLH145"/>
    <property type="match status" value="1"/>
</dbReference>
<proteinExistence type="predicted"/>
<dbReference type="PROSITE" id="PS50888">
    <property type="entry name" value="BHLH"/>
    <property type="match status" value="1"/>
</dbReference>
<keyword evidence="2" id="KW-0805">Transcription regulation</keyword>
<evidence type="ECO:0000259" key="5">
    <source>
        <dbReference type="PROSITE" id="PS50888"/>
    </source>
</evidence>
<dbReference type="PANTHER" id="PTHR36066:SF8">
    <property type="entry name" value="TRANSCRIPTION FACTOR SAC51"/>
    <property type="match status" value="1"/>
</dbReference>
<reference evidence="6 7" key="1">
    <citation type="journal article" date="2024" name="Plant J.">
        <title>Genome sequences and population genomics reveal climatic adaptation and genomic divergence between two closely related sweetgum species.</title>
        <authorList>
            <person name="Xu W.Q."/>
            <person name="Ren C.Q."/>
            <person name="Zhang X.Y."/>
            <person name="Comes H.P."/>
            <person name="Liu X.H."/>
            <person name="Li Y.G."/>
            <person name="Kettle C.J."/>
            <person name="Jalonen R."/>
            <person name="Gaisberger H."/>
            <person name="Ma Y.Z."/>
            <person name="Qiu Y.X."/>
        </authorList>
    </citation>
    <scope>NUCLEOTIDE SEQUENCE [LARGE SCALE GENOMIC DNA]</scope>
    <source>
        <strain evidence="6">Hangzhou</strain>
    </source>
</reference>
<organism evidence="6 7">
    <name type="scientific">Liquidambar formosana</name>
    <name type="common">Formosan gum</name>
    <dbReference type="NCBI Taxonomy" id="63359"/>
    <lineage>
        <taxon>Eukaryota</taxon>
        <taxon>Viridiplantae</taxon>
        <taxon>Streptophyta</taxon>
        <taxon>Embryophyta</taxon>
        <taxon>Tracheophyta</taxon>
        <taxon>Spermatophyta</taxon>
        <taxon>Magnoliopsida</taxon>
        <taxon>eudicotyledons</taxon>
        <taxon>Gunneridae</taxon>
        <taxon>Pentapetalae</taxon>
        <taxon>Saxifragales</taxon>
        <taxon>Altingiaceae</taxon>
        <taxon>Liquidambar</taxon>
    </lineage>
</organism>